<evidence type="ECO:0000313" key="2">
    <source>
        <dbReference type="Proteomes" id="UP000729402"/>
    </source>
</evidence>
<gene>
    <name evidence="1" type="ORF">GUJ93_ZPchr0006g43814</name>
</gene>
<comment type="caution">
    <text evidence="1">The sequence shown here is derived from an EMBL/GenBank/DDBJ whole genome shotgun (WGS) entry which is preliminary data.</text>
</comment>
<dbReference type="EMBL" id="JAAALK010000283">
    <property type="protein sequence ID" value="KAG8077182.1"/>
    <property type="molecule type" value="Genomic_DNA"/>
</dbReference>
<organism evidence="1 2">
    <name type="scientific">Zizania palustris</name>
    <name type="common">Northern wild rice</name>
    <dbReference type="NCBI Taxonomy" id="103762"/>
    <lineage>
        <taxon>Eukaryota</taxon>
        <taxon>Viridiplantae</taxon>
        <taxon>Streptophyta</taxon>
        <taxon>Embryophyta</taxon>
        <taxon>Tracheophyta</taxon>
        <taxon>Spermatophyta</taxon>
        <taxon>Magnoliopsida</taxon>
        <taxon>Liliopsida</taxon>
        <taxon>Poales</taxon>
        <taxon>Poaceae</taxon>
        <taxon>BOP clade</taxon>
        <taxon>Oryzoideae</taxon>
        <taxon>Oryzeae</taxon>
        <taxon>Zizaniinae</taxon>
        <taxon>Zizania</taxon>
    </lineage>
</organism>
<keyword evidence="2" id="KW-1185">Reference proteome</keyword>
<proteinExistence type="predicted"/>
<reference evidence="1" key="1">
    <citation type="journal article" date="2021" name="bioRxiv">
        <title>Whole Genome Assembly and Annotation of Northern Wild Rice, Zizania palustris L., Supports a Whole Genome Duplication in the Zizania Genus.</title>
        <authorList>
            <person name="Haas M."/>
            <person name="Kono T."/>
            <person name="Macchietto M."/>
            <person name="Millas R."/>
            <person name="McGilp L."/>
            <person name="Shao M."/>
            <person name="Duquette J."/>
            <person name="Hirsch C.N."/>
            <person name="Kimball J."/>
        </authorList>
    </citation>
    <scope>NUCLEOTIDE SEQUENCE</scope>
    <source>
        <tissue evidence="1">Fresh leaf tissue</tissue>
    </source>
</reference>
<sequence>MEPSGNLSEAMDIEGPLTVEAPDMAGKLPLSLVLRGGPATVSGVEVKRSGPEVVTVGSDPRAITTDSKVVALKSASMGSDSEGLQAHQRDFMGIFATSEYA</sequence>
<evidence type="ECO:0000313" key="1">
    <source>
        <dbReference type="EMBL" id="KAG8077182.1"/>
    </source>
</evidence>
<reference evidence="1" key="2">
    <citation type="submission" date="2021-02" db="EMBL/GenBank/DDBJ databases">
        <authorList>
            <person name="Kimball J.A."/>
            <person name="Haas M.W."/>
            <person name="Macchietto M."/>
            <person name="Kono T."/>
            <person name="Duquette J."/>
            <person name="Shao M."/>
        </authorList>
    </citation>
    <scope>NUCLEOTIDE SEQUENCE</scope>
    <source>
        <tissue evidence="1">Fresh leaf tissue</tissue>
    </source>
</reference>
<dbReference type="AlphaFoldDB" id="A0A8J5T2X6"/>
<dbReference type="Proteomes" id="UP000729402">
    <property type="component" value="Unassembled WGS sequence"/>
</dbReference>
<protein>
    <submittedName>
        <fullName evidence="1">Uncharacterized protein</fullName>
    </submittedName>
</protein>
<name>A0A8J5T2X6_ZIZPA</name>
<accession>A0A8J5T2X6</accession>